<evidence type="ECO:0000256" key="5">
    <source>
        <dbReference type="ARBA" id="ARBA00023242"/>
    </source>
</evidence>
<keyword evidence="4 6" id="KW-0804">Transcription</keyword>
<comment type="subcellular location">
    <subcellularLocation>
        <location evidence="1 6">Nucleus</location>
    </subcellularLocation>
</comment>
<dbReference type="Pfam" id="PF20912">
    <property type="entry name" value="RPC3_helical"/>
    <property type="match status" value="1"/>
</dbReference>
<dbReference type="Gene3D" id="6.10.140.1450">
    <property type="match status" value="1"/>
</dbReference>
<comment type="similarity">
    <text evidence="2 6">Belongs to the eukaryotic RPC3/POLR3C RNA polymerase subunit family.</text>
</comment>
<evidence type="ECO:0000256" key="3">
    <source>
        <dbReference type="ARBA" id="ARBA00022478"/>
    </source>
</evidence>
<dbReference type="EMBL" id="GBHO01036922">
    <property type="protein sequence ID" value="JAG06682.1"/>
    <property type="molecule type" value="Transcribed_RNA"/>
</dbReference>
<evidence type="ECO:0000256" key="1">
    <source>
        <dbReference type="ARBA" id="ARBA00004123"/>
    </source>
</evidence>
<proteinExistence type="inferred from homology"/>
<feature type="domain" description="RNA polymerase III Rpc82 C -terminal" evidence="7">
    <location>
        <begin position="204"/>
        <end position="317"/>
    </location>
</feature>
<reference evidence="10" key="1">
    <citation type="journal article" date="2014" name="PLoS ONE">
        <title>Transcriptome-Based Identification of ABC Transporters in the Western Tarnished Plant Bug Lygus hesperus.</title>
        <authorList>
            <person name="Hull J.J."/>
            <person name="Chaney K."/>
            <person name="Geib S.M."/>
            <person name="Fabrick J.A."/>
            <person name="Brent C.S."/>
            <person name="Walsh D."/>
            <person name="Lavine L.C."/>
        </authorList>
    </citation>
    <scope>NUCLEOTIDE SEQUENCE</scope>
</reference>
<evidence type="ECO:0000256" key="4">
    <source>
        <dbReference type="ARBA" id="ARBA00023163"/>
    </source>
</evidence>
<feature type="domain" description="RNA polymerase III subunit RPC82-related helix-turn-helix" evidence="8">
    <location>
        <begin position="8"/>
        <end position="64"/>
    </location>
</feature>
<dbReference type="GO" id="GO:0006351">
    <property type="term" value="P:DNA-templated transcription"/>
    <property type="evidence" value="ECO:0007669"/>
    <property type="project" value="InterPro"/>
</dbReference>
<accession>A0A0A9WE05</accession>
<dbReference type="InterPro" id="IPR036388">
    <property type="entry name" value="WH-like_DNA-bd_sf"/>
</dbReference>
<evidence type="ECO:0000256" key="6">
    <source>
        <dbReference type="RuleBase" id="RU367076"/>
    </source>
</evidence>
<reference evidence="11" key="3">
    <citation type="submission" date="2014-09" db="EMBL/GenBank/DDBJ databases">
        <authorList>
            <person name="Magalhaes I.L.F."/>
            <person name="Oliveira U."/>
            <person name="Santos F.R."/>
            <person name="Vidigal T.H.D.A."/>
            <person name="Brescovit A.D."/>
            <person name="Santos A.J."/>
        </authorList>
    </citation>
    <scope>NUCLEOTIDE SEQUENCE</scope>
</reference>
<dbReference type="InterPro" id="IPR055207">
    <property type="entry name" value="POLR3C_WHD"/>
</dbReference>
<evidence type="ECO:0000259" key="7">
    <source>
        <dbReference type="Pfam" id="PF05645"/>
    </source>
</evidence>
<evidence type="ECO:0000256" key="2">
    <source>
        <dbReference type="ARBA" id="ARBA00007206"/>
    </source>
</evidence>
<evidence type="ECO:0000259" key="9">
    <source>
        <dbReference type="Pfam" id="PF22536"/>
    </source>
</evidence>
<dbReference type="InterPro" id="IPR013197">
    <property type="entry name" value="RNA_pol_III_RPC82-rel_HTH"/>
</dbReference>
<comment type="function">
    <text evidence="6">DNA-dependent RNA polymerase catalyzes the transcription of DNA into RNA using the four ribonucleoside triphosphates as substrates. Specific core component of RNA polymerase III which synthesizes small RNAs, such as 5S rRNA and tRNAs.</text>
</comment>
<dbReference type="PANTHER" id="PTHR12949:SF0">
    <property type="entry name" value="DNA-DIRECTED RNA POLYMERASE III SUBUNIT RPC3"/>
    <property type="match status" value="1"/>
</dbReference>
<keyword evidence="3 6" id="KW-0240">DNA-directed RNA polymerase</keyword>
<dbReference type="InterPro" id="IPR008806">
    <property type="entry name" value="RNA_pol_III_Rpc82_C"/>
</dbReference>
<evidence type="ECO:0000313" key="11">
    <source>
        <dbReference type="EMBL" id="JAG59299.1"/>
    </source>
</evidence>
<dbReference type="Pfam" id="PF05645">
    <property type="entry name" value="RNA_pol_Rpc82"/>
    <property type="match status" value="1"/>
</dbReference>
<feature type="domain" description="DNA-directed RNA polymerase III subunit RPC3 winged-helix" evidence="9">
    <location>
        <begin position="322"/>
        <end position="398"/>
    </location>
</feature>
<dbReference type="Pfam" id="PF08221">
    <property type="entry name" value="HTH_9"/>
    <property type="match status" value="1"/>
</dbReference>
<dbReference type="InterPro" id="IPR039748">
    <property type="entry name" value="RPC3"/>
</dbReference>
<name>A0A0A9WE05_LYGHE</name>
<sequence>MSKLYGDLCSFLVKEHFGKAAQAIHKELRSGPKTYKLILSGSGLTPALVKRSLCILIQYGFVKYQPGDNPLIAEYTLIPDNIILLLRYPRYLTIISDKYGAVSRLIIDTVLKYGSIPASKVILLVWNQIQAGSVENYNDGLTGVRDTFRQLVVKQYLMSVPCPSLEANDRVPRLVVSETEQFHFPEINASVLLKLEKGETVVPPDANLYWRCNFDRFHQNIQDHIMIEAVRNRIDGHAAKFMEILLKRIYVRTEAWATQSNPVPITEIKEETEKRSPHLSQYLDQYIKIIDEDSCKFITRTGEGSVYVNFVEAFRSLATATVESIVEHRFGPKSARIFRLVRSKKYIDQEHLQKIAMIPDKEAKQLTYKLIQGSFLHMHDLKKSSSAGPTKSFYLLHVNFNQVVHVVLEMCYKAVYNTLARADHQLSENFRLIEKFEKLNTLASSMRAQGEDPEYVAQLLEDWITPPEKTLLTTVETMIEKLRLAELYLDETIMVLQLYAYYDSTSMKEKPR</sequence>
<dbReference type="FunFam" id="1.10.10.10:FF:000199">
    <property type="entry name" value="DNA-directed RNA polymerase III subunit RPC3"/>
    <property type="match status" value="1"/>
</dbReference>
<reference evidence="10" key="2">
    <citation type="submission" date="2014-07" db="EMBL/GenBank/DDBJ databases">
        <authorList>
            <person name="Hull J."/>
        </authorList>
    </citation>
    <scope>NUCLEOTIDE SEQUENCE</scope>
</reference>
<evidence type="ECO:0000259" key="8">
    <source>
        <dbReference type="Pfam" id="PF08221"/>
    </source>
</evidence>
<dbReference type="PANTHER" id="PTHR12949">
    <property type="entry name" value="RNA POLYMERASE III DNA DIRECTED -RELATED"/>
    <property type="match status" value="1"/>
</dbReference>
<dbReference type="Gene3D" id="1.10.10.10">
    <property type="entry name" value="Winged helix-like DNA-binding domain superfamily/Winged helix DNA-binding domain"/>
    <property type="match status" value="4"/>
</dbReference>
<protein>
    <recommendedName>
        <fullName evidence="6">DNA-directed RNA polymerase III subunit RPC3</fullName>
        <shortName evidence="6">RNA polymerase III subunit C3</shortName>
    </recommendedName>
</protein>
<organism evidence="10">
    <name type="scientific">Lygus hesperus</name>
    <name type="common">Western plant bug</name>
    <dbReference type="NCBI Taxonomy" id="30085"/>
    <lineage>
        <taxon>Eukaryota</taxon>
        <taxon>Metazoa</taxon>
        <taxon>Ecdysozoa</taxon>
        <taxon>Arthropoda</taxon>
        <taxon>Hexapoda</taxon>
        <taxon>Insecta</taxon>
        <taxon>Pterygota</taxon>
        <taxon>Neoptera</taxon>
        <taxon>Paraneoptera</taxon>
        <taxon>Hemiptera</taxon>
        <taxon>Heteroptera</taxon>
        <taxon>Panheteroptera</taxon>
        <taxon>Cimicomorpha</taxon>
        <taxon>Miridae</taxon>
        <taxon>Mirini</taxon>
        <taxon>Lygus</taxon>
    </lineage>
</organism>
<evidence type="ECO:0000313" key="10">
    <source>
        <dbReference type="EMBL" id="JAG06682.1"/>
    </source>
</evidence>
<dbReference type="AlphaFoldDB" id="A0A0A9WE05"/>
<dbReference type="GO" id="GO:0003697">
    <property type="term" value="F:single-stranded DNA binding"/>
    <property type="evidence" value="ECO:0007669"/>
    <property type="project" value="UniProtKB-UniRule"/>
</dbReference>
<keyword evidence="5 6" id="KW-0539">Nucleus</keyword>
<dbReference type="GO" id="GO:0005666">
    <property type="term" value="C:RNA polymerase III complex"/>
    <property type="evidence" value="ECO:0007669"/>
    <property type="project" value="UniProtKB-UniRule"/>
</dbReference>
<comment type="subunit">
    <text evidence="6">Component of the RNA polymerase III (Pol III) complex consisting of 17 subunits.</text>
</comment>
<dbReference type="EMBL" id="GBRD01006522">
    <property type="protein sequence ID" value="JAG59299.1"/>
    <property type="molecule type" value="Transcribed_RNA"/>
</dbReference>
<gene>
    <name evidence="10" type="primary">POLR3C</name>
    <name evidence="10" type="ORF">CM83_59867</name>
</gene>
<dbReference type="Pfam" id="PF22536">
    <property type="entry name" value="WHD_POLR3C"/>
    <property type="match status" value="1"/>
</dbReference>